<keyword evidence="2" id="KW-1185">Reference proteome</keyword>
<accession>A0A9D3Z6B8</accession>
<name>A0A9D3Z6B8_DREPO</name>
<organism evidence="1 2">
    <name type="scientific">Dreissena polymorpha</name>
    <name type="common">Zebra mussel</name>
    <name type="synonym">Mytilus polymorpha</name>
    <dbReference type="NCBI Taxonomy" id="45954"/>
    <lineage>
        <taxon>Eukaryota</taxon>
        <taxon>Metazoa</taxon>
        <taxon>Spiralia</taxon>
        <taxon>Lophotrochozoa</taxon>
        <taxon>Mollusca</taxon>
        <taxon>Bivalvia</taxon>
        <taxon>Autobranchia</taxon>
        <taxon>Heteroconchia</taxon>
        <taxon>Euheterodonta</taxon>
        <taxon>Imparidentia</taxon>
        <taxon>Neoheterodontei</taxon>
        <taxon>Myida</taxon>
        <taxon>Dreissenoidea</taxon>
        <taxon>Dreissenidae</taxon>
        <taxon>Dreissena</taxon>
    </lineage>
</organism>
<evidence type="ECO:0000313" key="1">
    <source>
        <dbReference type="EMBL" id="KAH3711415.1"/>
    </source>
</evidence>
<protein>
    <submittedName>
        <fullName evidence="1">Uncharacterized protein</fullName>
    </submittedName>
</protein>
<reference evidence="1" key="1">
    <citation type="journal article" date="2019" name="bioRxiv">
        <title>The Genome of the Zebra Mussel, Dreissena polymorpha: A Resource for Invasive Species Research.</title>
        <authorList>
            <person name="McCartney M.A."/>
            <person name="Auch B."/>
            <person name="Kono T."/>
            <person name="Mallez S."/>
            <person name="Zhang Y."/>
            <person name="Obille A."/>
            <person name="Becker A."/>
            <person name="Abrahante J.E."/>
            <person name="Garbe J."/>
            <person name="Badalamenti J.P."/>
            <person name="Herman A."/>
            <person name="Mangelson H."/>
            <person name="Liachko I."/>
            <person name="Sullivan S."/>
            <person name="Sone E.D."/>
            <person name="Koren S."/>
            <person name="Silverstein K.A.T."/>
            <person name="Beckman K.B."/>
            <person name="Gohl D.M."/>
        </authorList>
    </citation>
    <scope>NUCLEOTIDE SEQUENCE</scope>
    <source>
        <strain evidence="1">Duluth1</strain>
        <tissue evidence="1">Whole animal</tissue>
    </source>
</reference>
<gene>
    <name evidence="1" type="ORF">DPMN_071084</name>
</gene>
<dbReference type="AlphaFoldDB" id="A0A9D3Z6B8"/>
<evidence type="ECO:0000313" key="2">
    <source>
        <dbReference type="Proteomes" id="UP000828390"/>
    </source>
</evidence>
<proteinExistence type="predicted"/>
<comment type="caution">
    <text evidence="1">The sequence shown here is derived from an EMBL/GenBank/DDBJ whole genome shotgun (WGS) entry which is preliminary data.</text>
</comment>
<dbReference type="EMBL" id="JAIWYP010000014">
    <property type="protein sequence ID" value="KAH3711415.1"/>
    <property type="molecule type" value="Genomic_DNA"/>
</dbReference>
<sequence length="73" mass="8053">MEESFIPQDSVHSHKTRSCSRGAFAIPKVKGFGSKSFCSLGCSLWNSLPADISSIERLPSFKIAVKKYLMDSL</sequence>
<reference evidence="1" key="2">
    <citation type="submission" date="2020-11" db="EMBL/GenBank/DDBJ databases">
        <authorList>
            <person name="McCartney M.A."/>
            <person name="Auch B."/>
            <person name="Kono T."/>
            <person name="Mallez S."/>
            <person name="Becker A."/>
            <person name="Gohl D.M."/>
            <person name="Silverstein K.A.T."/>
            <person name="Koren S."/>
            <person name="Bechman K.B."/>
            <person name="Herman A."/>
            <person name="Abrahante J.E."/>
            <person name="Garbe J."/>
        </authorList>
    </citation>
    <scope>NUCLEOTIDE SEQUENCE</scope>
    <source>
        <strain evidence="1">Duluth1</strain>
        <tissue evidence="1">Whole animal</tissue>
    </source>
</reference>
<dbReference type="Proteomes" id="UP000828390">
    <property type="component" value="Unassembled WGS sequence"/>
</dbReference>